<name>A0ABT4L8I6_9SPHI</name>
<evidence type="ECO:0000313" key="2">
    <source>
        <dbReference type="EMBL" id="MCZ4244246.1"/>
    </source>
</evidence>
<evidence type="ECO:0000313" key="3">
    <source>
        <dbReference type="Proteomes" id="UP001144347"/>
    </source>
</evidence>
<dbReference type="Proteomes" id="UP001144347">
    <property type="component" value="Unassembled WGS sequence"/>
</dbReference>
<dbReference type="GO" id="GO:0008237">
    <property type="term" value="F:metallopeptidase activity"/>
    <property type="evidence" value="ECO:0007669"/>
    <property type="project" value="UniProtKB-KW"/>
</dbReference>
<protein>
    <submittedName>
        <fullName evidence="2">M57 family metalloprotease</fullName>
    </submittedName>
</protein>
<dbReference type="Pfam" id="PF12388">
    <property type="entry name" value="Peptidase_M57"/>
    <property type="match status" value="1"/>
</dbReference>
<keyword evidence="2" id="KW-0378">Hydrolase</keyword>
<dbReference type="RefSeq" id="WP_269427319.1">
    <property type="nucleotide sequence ID" value="NZ_JAPWGM010000003.1"/>
</dbReference>
<evidence type="ECO:0000256" key="1">
    <source>
        <dbReference type="SAM" id="SignalP"/>
    </source>
</evidence>
<keyword evidence="3" id="KW-1185">Reference proteome</keyword>
<feature type="chain" id="PRO_5045958666" evidence="1">
    <location>
        <begin position="20"/>
        <end position="277"/>
    </location>
</feature>
<feature type="signal peptide" evidence="1">
    <location>
        <begin position="1"/>
        <end position="19"/>
    </location>
</feature>
<keyword evidence="2" id="KW-0482">Metalloprotease</keyword>
<accession>A0ABT4L8I6</accession>
<sequence>MKNTKFLSLAMMCILFVCASSCKKNNTSTQADDKAEISASTLQQIKNLGFSVENARKVDNGYLVEGDILLTDANLTEKSLSPNLNIAETEQYRTTNVVKSLPRIITISVTNLPQVYSDAVDLMISRYNSLGLRMTFQKANTGTTGNIDVFGFNEGPSGGYITLGSSGFPTSSGEPFNQVKMNTNVNAYGTNPDLLYVASVLQHEVGHCIGFRHTDYMNRAYSCGGKRSNEGTAGVGAVQIPGTPSKADAESFMLACSNGGNRTFNANDVIAMNYLYK</sequence>
<dbReference type="InterPro" id="IPR024653">
    <property type="entry name" value="Peptidase_M10/M27/M57"/>
</dbReference>
<dbReference type="SUPFAM" id="SSF55486">
    <property type="entry name" value="Metalloproteases ('zincins'), catalytic domain"/>
    <property type="match status" value="1"/>
</dbReference>
<dbReference type="InterPro" id="IPR024079">
    <property type="entry name" value="MetalloPept_cat_dom_sf"/>
</dbReference>
<dbReference type="EMBL" id="JAPWGM010000003">
    <property type="protein sequence ID" value="MCZ4244246.1"/>
    <property type="molecule type" value="Genomic_DNA"/>
</dbReference>
<reference evidence="2" key="1">
    <citation type="submission" date="2022-12" db="EMBL/GenBank/DDBJ databases">
        <title>Genome sequence of HCMS5-2.</title>
        <authorList>
            <person name="Woo H."/>
        </authorList>
    </citation>
    <scope>NUCLEOTIDE SEQUENCE</scope>
    <source>
        <strain evidence="2">HCMS5-2</strain>
    </source>
</reference>
<organism evidence="2 3">
    <name type="scientific">Pedobacter punctiformis</name>
    <dbReference type="NCBI Taxonomy" id="3004097"/>
    <lineage>
        <taxon>Bacteria</taxon>
        <taxon>Pseudomonadati</taxon>
        <taxon>Bacteroidota</taxon>
        <taxon>Sphingobacteriia</taxon>
        <taxon>Sphingobacteriales</taxon>
        <taxon>Sphingobacteriaceae</taxon>
        <taxon>Pedobacter</taxon>
    </lineage>
</organism>
<gene>
    <name evidence="2" type="ORF">O0955_09535</name>
</gene>
<proteinExistence type="predicted"/>
<dbReference type="Gene3D" id="3.40.390.10">
    <property type="entry name" value="Collagenase (Catalytic Domain)"/>
    <property type="match status" value="1"/>
</dbReference>
<comment type="caution">
    <text evidence="2">The sequence shown here is derived from an EMBL/GenBank/DDBJ whole genome shotgun (WGS) entry which is preliminary data.</text>
</comment>
<keyword evidence="1" id="KW-0732">Signal</keyword>
<keyword evidence="2" id="KW-0645">Protease</keyword>